<gene>
    <name evidence="3" type="ORF">JMJ56_28635</name>
</gene>
<feature type="compositionally biased region" description="Pro residues" evidence="1">
    <location>
        <begin position="33"/>
        <end position="45"/>
    </location>
</feature>
<accession>A0ABS1UE28</accession>
<dbReference type="EMBL" id="JAETWB010000042">
    <property type="protein sequence ID" value="MBL6081952.1"/>
    <property type="molecule type" value="Genomic_DNA"/>
</dbReference>
<dbReference type="Proteomes" id="UP000660885">
    <property type="component" value="Unassembled WGS sequence"/>
</dbReference>
<feature type="region of interest" description="Disordered" evidence="1">
    <location>
        <begin position="21"/>
        <end position="87"/>
    </location>
</feature>
<sequence>MRLLPILAILLALPFAAVAQGTAPAQGVDRPIPRPAPEAAPPAPKPGELTNGRPRTDPGGGAANTAPDTTARTPLPPAGQANPPSMR</sequence>
<keyword evidence="2" id="KW-0732">Signal</keyword>
<evidence type="ECO:0000256" key="2">
    <source>
        <dbReference type="SAM" id="SignalP"/>
    </source>
</evidence>
<proteinExistence type="predicted"/>
<reference evidence="3 4" key="1">
    <citation type="submission" date="2021-01" db="EMBL/GenBank/DDBJ databases">
        <title>Belnapia mucosa sp. nov. and Belnapia arida sp. nov., isolated from the Tabernas Desert (Almeria, Spain).</title>
        <authorList>
            <person name="Molina-Menor E."/>
            <person name="Vidal-Verdu A."/>
            <person name="Calonge A."/>
            <person name="Satari L."/>
            <person name="Pereto J."/>
            <person name="Porcar M."/>
        </authorList>
    </citation>
    <scope>NUCLEOTIDE SEQUENCE [LARGE SCALE GENOMIC DNA]</scope>
    <source>
        <strain evidence="3 4">T18</strain>
    </source>
</reference>
<name>A0ABS1UE28_9PROT</name>
<dbReference type="RefSeq" id="WP_202835164.1">
    <property type="nucleotide sequence ID" value="NZ_JAETWB010000042.1"/>
</dbReference>
<comment type="caution">
    <text evidence="3">The sequence shown here is derived from an EMBL/GenBank/DDBJ whole genome shotgun (WGS) entry which is preliminary data.</text>
</comment>
<evidence type="ECO:0000313" key="3">
    <source>
        <dbReference type="EMBL" id="MBL6081952.1"/>
    </source>
</evidence>
<evidence type="ECO:0000313" key="4">
    <source>
        <dbReference type="Proteomes" id="UP000660885"/>
    </source>
</evidence>
<organism evidence="3 4">
    <name type="scientific">Belnapia arida</name>
    <dbReference type="NCBI Taxonomy" id="2804533"/>
    <lineage>
        <taxon>Bacteria</taxon>
        <taxon>Pseudomonadati</taxon>
        <taxon>Pseudomonadota</taxon>
        <taxon>Alphaproteobacteria</taxon>
        <taxon>Acetobacterales</taxon>
        <taxon>Roseomonadaceae</taxon>
        <taxon>Belnapia</taxon>
    </lineage>
</organism>
<protein>
    <submittedName>
        <fullName evidence="3">Uncharacterized protein</fullName>
    </submittedName>
</protein>
<evidence type="ECO:0000256" key="1">
    <source>
        <dbReference type="SAM" id="MobiDB-lite"/>
    </source>
</evidence>
<feature type="chain" id="PRO_5045480644" evidence="2">
    <location>
        <begin position="20"/>
        <end position="87"/>
    </location>
</feature>
<feature type="signal peptide" evidence="2">
    <location>
        <begin position="1"/>
        <end position="19"/>
    </location>
</feature>
<keyword evidence="4" id="KW-1185">Reference proteome</keyword>